<dbReference type="Proteomes" id="UP000001940">
    <property type="component" value="Chromosome X"/>
</dbReference>
<dbReference type="PANTHER" id="PTHR31765">
    <property type="entry name" value="PROTEIN CBG12783"/>
    <property type="match status" value="1"/>
</dbReference>
<feature type="compositionally biased region" description="Low complexity" evidence="1">
    <location>
        <begin position="416"/>
        <end position="430"/>
    </location>
</feature>
<sequence>MRSPKSVRRPHIRQQLTNRRKNLGRVAKSQRNQFRQWLLTAVLPNSINDQRKEAFASLELTEQPQQVEKVKKSEKKKAQKQIAKDHEAEQKVNAKKAAEKEARRAEAEAKKRAAQEEEHKQWKAEQERIQKEQEKKEADLKKLQAEKKKEKAVKAEKAEKAEKTKKASTPAPVEEEIVVKKVANDRSAAPAPEPKTPTNTPAEPAEQVQEITGKKNKKNKKKSESEATAAPASVEQVVEQPKVVTEEPHQQAAPQEKKNKKNKRKSESENVPAASETPVEPVVEKVEKPVAPVSKKPTADDNMDFLDFVTAKPEKTESVEEHIEAPMIVEPVHAENEVDSDVALDSFEIIDAQEVAELVSAPEMTVEETAAAAGGKKKNKKNKNKKNSESESTPAAEPVKEVTPEIVEEVFEKKTITPSTAAAAAPAPGSKKNKKNKKNSESESAPAAEPVKEVTPEIVEEVFEKKTVTPSTEAAAAPASASKKNKKNKKGSGISESHDTAPAPTVEIPQTTEGGKGSPGSDKENSGSAVNGSAKKQMSVEELDYGVPGQTTDTTTDKKNKKKNKKGKNSNSISENAQVIAHLEQDHLDQMADDEVQAITGAAGSHSPPIQVHEVTSSEQHSNGVEKNTTIEITQAVDGTDMSQTQFQKNVEKLVQATLAKHDIVEIDPTVKLRIDAQLIKLSEKKAPAVVMEHVNYIKPLPMELHVSRPSTPSRDRVYKLLPKDIIFCAGLMDSHGENYAAMAADERNIFKDTSRALQRKIRIFKESPHYHTYLRAKEENRPIEEVIAEAQH</sequence>
<feature type="compositionally biased region" description="Polar residues" evidence="1">
    <location>
        <begin position="526"/>
        <end position="536"/>
    </location>
</feature>
<dbReference type="ExpressionAtlas" id="A0A4V0IKK7">
    <property type="expression patterns" value="baseline and differential"/>
</dbReference>
<dbReference type="InterPro" id="IPR006836">
    <property type="entry name" value="DUF612"/>
</dbReference>
<dbReference type="Pfam" id="PF04747">
    <property type="entry name" value="DUF612"/>
    <property type="match status" value="1"/>
</dbReference>
<keyword evidence="5" id="KW-1267">Proteomics identification</keyword>
<evidence type="ECO:0000256" key="1">
    <source>
        <dbReference type="SAM" id="MobiDB-lite"/>
    </source>
</evidence>
<feature type="region of interest" description="Disordered" evidence="1">
    <location>
        <begin position="359"/>
        <end position="575"/>
    </location>
</feature>
<dbReference type="SMR" id="A0A4V0IKK7"/>
<feature type="compositionally biased region" description="Basic residues" evidence="1">
    <location>
        <begin position="375"/>
        <end position="385"/>
    </location>
</feature>
<dbReference type="EMBL" id="BX284606">
    <property type="protein sequence ID" value="VTW47592.1"/>
    <property type="molecule type" value="Genomic_DNA"/>
</dbReference>
<dbReference type="AlphaFoldDB" id="A0A4V0IKK7"/>
<accession>A0A4V0IKK7</accession>
<proteinExistence type="evidence at protein level"/>
<feature type="region of interest" description="Disordered" evidence="1">
    <location>
        <begin position="63"/>
        <end position="301"/>
    </location>
</feature>
<dbReference type="PANTHER" id="PTHR31765:SF3">
    <property type="entry name" value="TRANSLATION INITIATION FACTOR IF-2"/>
    <property type="match status" value="1"/>
</dbReference>
<organism evidence="2 3">
    <name type="scientific">Caenorhabditis elegans</name>
    <dbReference type="NCBI Taxonomy" id="6239"/>
    <lineage>
        <taxon>Eukaryota</taxon>
        <taxon>Metazoa</taxon>
        <taxon>Ecdysozoa</taxon>
        <taxon>Nematoda</taxon>
        <taxon>Chromadorea</taxon>
        <taxon>Rhabditida</taxon>
        <taxon>Rhabditina</taxon>
        <taxon>Rhabditomorpha</taxon>
        <taxon>Rhabditoidea</taxon>
        <taxon>Rhabditidae</taxon>
        <taxon>Peloderinae</taxon>
        <taxon>Caenorhabditis</taxon>
    </lineage>
</organism>
<reference evidence="2 3" key="1">
    <citation type="journal article" date="1998" name="Science">
        <title>Genome sequence of the nematode C. elegans: a platform for investigating biology.</title>
        <authorList>
            <consortium name="The C. elegans sequencing consortium"/>
            <person name="Sulson J.E."/>
            <person name="Waterston R."/>
        </authorList>
    </citation>
    <scope>NUCLEOTIDE SEQUENCE [LARGE SCALE GENOMIC DNA]</scope>
    <source>
        <strain evidence="2 3">Bristol N2</strain>
    </source>
</reference>
<evidence type="ECO:0000313" key="2">
    <source>
        <dbReference type="EMBL" id="VTW47592.1"/>
    </source>
</evidence>
<protein>
    <submittedName>
        <fullName evidence="2">Nucleolar protein 16</fullName>
    </submittedName>
</protein>
<evidence type="ECO:0000313" key="3">
    <source>
        <dbReference type="Proteomes" id="UP000001940"/>
    </source>
</evidence>
<feature type="compositionally biased region" description="Basic residues" evidence="1">
    <location>
        <begin position="559"/>
        <end position="568"/>
    </location>
</feature>
<gene>
    <name evidence="2" type="ORF">CELE_F49E2.5</name>
    <name evidence="2 4" type="ORF">F49E2.5</name>
</gene>
<name>A0A4V0IKK7_CAEEL</name>
<feature type="compositionally biased region" description="Polar residues" evidence="1">
    <location>
        <begin position="614"/>
        <end position="624"/>
    </location>
</feature>
<keyword evidence="3" id="KW-1185">Reference proteome</keyword>
<feature type="compositionally biased region" description="Low complexity" evidence="1">
    <location>
        <begin position="469"/>
        <end position="482"/>
    </location>
</feature>
<evidence type="ECO:0007829" key="5">
    <source>
        <dbReference type="PeptideAtlas" id="A0A4V0IKK7"/>
    </source>
</evidence>
<feature type="region of interest" description="Disordered" evidence="1">
    <location>
        <begin position="602"/>
        <end position="624"/>
    </location>
</feature>
<dbReference type="WormBase" id="F49E2.5v">
    <property type="protein sequence ID" value="CE53447"/>
    <property type="gene ID" value="WBGene00009888"/>
</dbReference>
<dbReference type="AGR" id="WB:WBGene00009888"/>
<feature type="compositionally biased region" description="Basic and acidic residues" evidence="1">
    <location>
        <begin position="82"/>
        <end position="165"/>
    </location>
</feature>
<dbReference type="OrthoDB" id="285729at2759"/>
<evidence type="ECO:0000313" key="4">
    <source>
        <dbReference type="WormBase" id="F49E2.5v"/>
    </source>
</evidence>